<reference evidence="5" key="1">
    <citation type="submission" date="2021-01" db="EMBL/GenBank/DDBJ databases">
        <title>Caligus Genome Assembly.</title>
        <authorList>
            <person name="Gallardo-Escarate C."/>
        </authorList>
    </citation>
    <scope>NUCLEOTIDE SEQUENCE [LARGE SCALE GENOMIC DNA]</scope>
</reference>
<accession>A0A7T8GTJ8</accession>
<dbReference type="Gene3D" id="2.30.230.10">
    <property type="entry name" value="Lipovitellin, beta-sheet shell regions, chain A"/>
    <property type="match status" value="1"/>
</dbReference>
<evidence type="ECO:0000259" key="3">
    <source>
        <dbReference type="Pfam" id="PF01347"/>
    </source>
</evidence>
<dbReference type="InterPro" id="IPR050733">
    <property type="entry name" value="Vitellogenin/Apolipophorin"/>
</dbReference>
<feature type="non-terminal residue" evidence="4">
    <location>
        <position position="157"/>
    </location>
</feature>
<evidence type="ECO:0000256" key="1">
    <source>
        <dbReference type="ARBA" id="ARBA00022729"/>
    </source>
</evidence>
<dbReference type="InterPro" id="IPR015819">
    <property type="entry name" value="Lipid_transp_b-sht_shell"/>
</dbReference>
<gene>
    <name evidence="4" type="ORF">FKW44_017840</name>
</gene>
<keyword evidence="2" id="KW-0758">Storage protein</keyword>
<evidence type="ECO:0000256" key="2">
    <source>
        <dbReference type="ARBA" id="ARBA00022761"/>
    </source>
</evidence>
<dbReference type="AlphaFoldDB" id="A0A7T8GTJ8"/>
<dbReference type="OrthoDB" id="160294at2759"/>
<evidence type="ECO:0000313" key="4">
    <source>
        <dbReference type="EMBL" id="QQP37548.1"/>
    </source>
</evidence>
<dbReference type="SUPFAM" id="SSF56968">
    <property type="entry name" value="Lipovitellin-phosvitin complex, beta-sheet shell regions"/>
    <property type="match status" value="1"/>
</dbReference>
<feature type="domain" description="Vitellogenin" evidence="3">
    <location>
        <begin position="13"/>
        <end position="137"/>
    </location>
</feature>
<dbReference type="InterPro" id="IPR015816">
    <property type="entry name" value="Vitellinogen_b-sht_N"/>
</dbReference>
<dbReference type="GO" id="GO:0005319">
    <property type="term" value="F:lipid transporter activity"/>
    <property type="evidence" value="ECO:0007669"/>
    <property type="project" value="InterPro"/>
</dbReference>
<protein>
    <submittedName>
        <fullName evidence="4">Vitellogenin 1</fullName>
    </submittedName>
</protein>
<dbReference type="InterPro" id="IPR001747">
    <property type="entry name" value="Vitellogenin_N"/>
</dbReference>
<keyword evidence="1" id="KW-0732">Signal</keyword>
<dbReference type="EMBL" id="CP045901">
    <property type="protein sequence ID" value="QQP37548.1"/>
    <property type="molecule type" value="Genomic_DNA"/>
</dbReference>
<evidence type="ECO:0000313" key="5">
    <source>
        <dbReference type="Proteomes" id="UP000595437"/>
    </source>
</evidence>
<organism evidence="4 5">
    <name type="scientific">Caligus rogercresseyi</name>
    <name type="common">Sea louse</name>
    <dbReference type="NCBI Taxonomy" id="217165"/>
    <lineage>
        <taxon>Eukaryota</taxon>
        <taxon>Metazoa</taxon>
        <taxon>Ecdysozoa</taxon>
        <taxon>Arthropoda</taxon>
        <taxon>Crustacea</taxon>
        <taxon>Multicrustacea</taxon>
        <taxon>Hexanauplia</taxon>
        <taxon>Copepoda</taxon>
        <taxon>Siphonostomatoida</taxon>
        <taxon>Caligidae</taxon>
        <taxon>Caligus</taxon>
    </lineage>
</organism>
<feature type="non-terminal residue" evidence="4">
    <location>
        <position position="1"/>
    </location>
</feature>
<sequence>WCCSRASTSFYGWAPSKEYVYHFETQMLNGIPEIRSQYSGLKLSANPPHSDRGAPLRDCESRDPSIDGHLYVPMSNSEELPGIVYKSLVAPFEVHLKRGVVESLFVEKDEPVVVSNLKKAILSQIQTDITGSREGHVQKMNHEVLPLVASGSPQMNN</sequence>
<dbReference type="PANTHER" id="PTHR23345">
    <property type="entry name" value="VITELLOGENIN-RELATED"/>
    <property type="match status" value="1"/>
</dbReference>
<keyword evidence="5" id="KW-1185">Reference proteome</keyword>
<dbReference type="PANTHER" id="PTHR23345:SF15">
    <property type="entry name" value="VITELLOGENIN 1-RELATED"/>
    <property type="match status" value="1"/>
</dbReference>
<dbReference type="Proteomes" id="UP000595437">
    <property type="component" value="Chromosome 12"/>
</dbReference>
<proteinExistence type="predicted"/>
<dbReference type="Pfam" id="PF01347">
    <property type="entry name" value="Vitellogenin_N"/>
    <property type="match status" value="1"/>
</dbReference>
<name>A0A7T8GTJ8_CALRO</name>